<reference evidence="1 2" key="1">
    <citation type="submission" date="2020-02" db="EMBL/GenBank/DDBJ databases">
        <authorList>
            <person name="Criscuolo A."/>
        </authorList>
    </citation>
    <scope>NUCLEOTIDE SEQUENCE [LARGE SCALE GENOMIC DNA]</scope>
    <source>
        <strain evidence="1">CECT7796</strain>
    </source>
</reference>
<organism evidence="1 2">
    <name type="scientific">Flavobacterium collinsii</name>
    <dbReference type="NCBI Taxonomy" id="1114861"/>
    <lineage>
        <taxon>Bacteria</taxon>
        <taxon>Pseudomonadati</taxon>
        <taxon>Bacteroidota</taxon>
        <taxon>Flavobacteriia</taxon>
        <taxon>Flavobacteriales</taxon>
        <taxon>Flavobacteriaceae</taxon>
        <taxon>Flavobacterium</taxon>
    </lineage>
</organism>
<dbReference type="Proteomes" id="UP000474567">
    <property type="component" value="Unassembled WGS sequence"/>
</dbReference>
<comment type="caution">
    <text evidence="1">The sequence shown here is derived from an EMBL/GenBank/DDBJ whole genome shotgun (WGS) entry which is preliminary data.</text>
</comment>
<evidence type="ECO:0000313" key="1">
    <source>
        <dbReference type="EMBL" id="CAA9196080.1"/>
    </source>
</evidence>
<dbReference type="EMBL" id="CADCST010000065">
    <property type="protein sequence ID" value="CAA9196080.1"/>
    <property type="molecule type" value="Genomic_DNA"/>
</dbReference>
<keyword evidence="2" id="KW-1185">Reference proteome</keyword>
<proteinExistence type="predicted"/>
<sequence>MLIKTLTFAPEMEMKNININWSVGLYSDRLAGFAPAKGSGCDMYFNELKCKL</sequence>
<evidence type="ECO:0000313" key="2">
    <source>
        <dbReference type="Proteomes" id="UP000474567"/>
    </source>
</evidence>
<protein>
    <submittedName>
        <fullName evidence="1">Uncharacterized protein</fullName>
    </submittedName>
</protein>
<dbReference type="RefSeq" id="WP_173964923.1">
    <property type="nucleotide sequence ID" value="NZ_CADCST010000065.1"/>
</dbReference>
<name>A0ABN7EGE6_9FLAO</name>
<gene>
    <name evidence="1" type="ORF">FLACOL7796_00963</name>
</gene>
<accession>A0ABN7EGE6</accession>